<accession>A0A851GG09</accession>
<comment type="caution">
    <text evidence="1">The sequence shown here is derived from an EMBL/GenBank/DDBJ whole genome shotgun (WGS) entry which is preliminary data.</text>
</comment>
<dbReference type="Proteomes" id="UP000557872">
    <property type="component" value="Unassembled WGS sequence"/>
</dbReference>
<dbReference type="RefSeq" id="WP_178930642.1">
    <property type="nucleotide sequence ID" value="NZ_JACBAZ010000001.1"/>
</dbReference>
<dbReference type="AlphaFoldDB" id="A0A851GG09"/>
<keyword evidence="2" id="KW-1185">Reference proteome</keyword>
<reference evidence="1 2" key="1">
    <citation type="submission" date="2020-07" db="EMBL/GenBank/DDBJ databases">
        <title>Roseicoccus Jingziensis gen. nov., sp. nov., isolated from coastal seawater.</title>
        <authorList>
            <person name="Feng X."/>
        </authorList>
    </citation>
    <scope>NUCLEOTIDE SEQUENCE [LARGE SCALE GENOMIC DNA]</scope>
    <source>
        <strain evidence="1 2">N1E253</strain>
    </source>
</reference>
<dbReference type="SUPFAM" id="SSF56112">
    <property type="entry name" value="Protein kinase-like (PK-like)"/>
    <property type="match status" value="2"/>
</dbReference>
<name>A0A851GG09_9BACT</name>
<organism evidence="1 2">
    <name type="scientific">Oceaniferula marina</name>
    <dbReference type="NCBI Taxonomy" id="2748318"/>
    <lineage>
        <taxon>Bacteria</taxon>
        <taxon>Pseudomonadati</taxon>
        <taxon>Verrucomicrobiota</taxon>
        <taxon>Verrucomicrobiia</taxon>
        <taxon>Verrucomicrobiales</taxon>
        <taxon>Verrucomicrobiaceae</taxon>
        <taxon>Oceaniferula</taxon>
    </lineage>
</organism>
<protein>
    <recommendedName>
        <fullName evidence="3">Non-specific serine/threonine protein kinase</fullName>
    </recommendedName>
</protein>
<dbReference type="EMBL" id="JACBAZ010000001">
    <property type="protein sequence ID" value="NWK54097.1"/>
    <property type="molecule type" value="Genomic_DNA"/>
</dbReference>
<gene>
    <name evidence="1" type="ORF">HW115_00620</name>
</gene>
<dbReference type="InterPro" id="IPR011009">
    <property type="entry name" value="Kinase-like_dom_sf"/>
</dbReference>
<evidence type="ECO:0000313" key="2">
    <source>
        <dbReference type="Proteomes" id="UP000557872"/>
    </source>
</evidence>
<evidence type="ECO:0008006" key="3">
    <source>
        <dbReference type="Google" id="ProtNLM"/>
    </source>
</evidence>
<evidence type="ECO:0000313" key="1">
    <source>
        <dbReference type="EMBL" id="NWK54097.1"/>
    </source>
</evidence>
<dbReference type="Pfam" id="PF06293">
    <property type="entry name" value="Kdo"/>
    <property type="match status" value="1"/>
</dbReference>
<sequence>MRGTIKVEPGNEGLLSFVDPERPFESLSEYFGYPLGKHQRRRSKVACKELSGSDGEKVVVYFKLYGYRRLRRALSRIFKPTRSQSEIANLKWFKELGIPCCEPVLQGVYRNCFGIARNCMLITRELTGTQQLDDFVPALRETVPDEEQRKAIRRNLYVSLASSLKKIHDRRFYHDDFKWRNILVRRAGAAESTEVEVFWIDCPNGYFDRTGGMRGKHGMVKDLATFDYDAKKWVSDEERMLFLSLYSGEAPNSPALKALFSEVEAYRKLKIDDDRPGRKGR</sequence>
<proteinExistence type="predicted"/>
<dbReference type="Gene3D" id="1.10.510.10">
    <property type="entry name" value="Transferase(Phosphotransferase) domain 1"/>
    <property type="match status" value="1"/>
</dbReference>